<name>A0A699ZNW1_HAELA</name>
<accession>A0A699ZNW1</accession>
<organism evidence="1 2">
    <name type="scientific">Haematococcus lacustris</name>
    <name type="common">Green alga</name>
    <name type="synonym">Haematococcus pluvialis</name>
    <dbReference type="NCBI Taxonomy" id="44745"/>
    <lineage>
        <taxon>Eukaryota</taxon>
        <taxon>Viridiplantae</taxon>
        <taxon>Chlorophyta</taxon>
        <taxon>core chlorophytes</taxon>
        <taxon>Chlorophyceae</taxon>
        <taxon>CS clade</taxon>
        <taxon>Chlamydomonadales</taxon>
        <taxon>Haematococcaceae</taxon>
        <taxon>Haematococcus</taxon>
    </lineage>
</organism>
<dbReference type="Proteomes" id="UP000485058">
    <property type="component" value="Unassembled WGS sequence"/>
</dbReference>
<sequence length="124" mass="12627">MGLQHLGLQPRAFIAIAVSELSHYHHTADLQHLGSQPNCDGCGCAGLQHAGQEPCSCHGKDQGQPGGGQARGRASHWVLQVVMVNGALPTKSGSSSCRAGAAATQASSSIVPTGLEAYASRGTL</sequence>
<protein>
    <submittedName>
        <fullName evidence="1">Uncharacterized protein</fullName>
    </submittedName>
</protein>
<evidence type="ECO:0000313" key="1">
    <source>
        <dbReference type="EMBL" id="GFH20178.1"/>
    </source>
</evidence>
<evidence type="ECO:0000313" key="2">
    <source>
        <dbReference type="Proteomes" id="UP000485058"/>
    </source>
</evidence>
<dbReference type="EMBL" id="BLLF01001589">
    <property type="protein sequence ID" value="GFH20178.1"/>
    <property type="molecule type" value="Genomic_DNA"/>
</dbReference>
<proteinExistence type="predicted"/>
<comment type="caution">
    <text evidence="1">The sequence shown here is derived from an EMBL/GenBank/DDBJ whole genome shotgun (WGS) entry which is preliminary data.</text>
</comment>
<gene>
    <name evidence="1" type="ORF">HaLaN_17260</name>
</gene>
<reference evidence="1 2" key="1">
    <citation type="submission" date="2020-02" db="EMBL/GenBank/DDBJ databases">
        <title>Draft genome sequence of Haematococcus lacustris strain NIES-144.</title>
        <authorList>
            <person name="Morimoto D."/>
            <person name="Nakagawa S."/>
            <person name="Yoshida T."/>
            <person name="Sawayama S."/>
        </authorList>
    </citation>
    <scope>NUCLEOTIDE SEQUENCE [LARGE SCALE GENOMIC DNA]</scope>
    <source>
        <strain evidence="1 2">NIES-144</strain>
    </source>
</reference>
<dbReference type="AlphaFoldDB" id="A0A699ZNW1"/>
<keyword evidence="2" id="KW-1185">Reference proteome</keyword>